<feature type="signal peptide" evidence="7">
    <location>
        <begin position="1"/>
        <end position="22"/>
    </location>
</feature>
<reference key="1">
    <citation type="journal article" date="2007" name="Nature">
        <title>The medaka draft genome and insights into vertebrate genome evolution.</title>
        <authorList>
            <person name="Kasahara M."/>
            <person name="Naruse K."/>
            <person name="Sasaki S."/>
            <person name="Nakatani Y."/>
            <person name="Qu W."/>
            <person name="Ahsan B."/>
            <person name="Yamada T."/>
            <person name="Nagayasu Y."/>
            <person name="Doi K."/>
            <person name="Kasai Y."/>
            <person name="Jindo T."/>
            <person name="Kobayashi D."/>
            <person name="Shimada A."/>
            <person name="Toyoda A."/>
            <person name="Kuroki Y."/>
            <person name="Fujiyama A."/>
            <person name="Sasaki T."/>
            <person name="Shimizu A."/>
            <person name="Asakawa S."/>
            <person name="Shimizu N."/>
            <person name="Hashimoto S."/>
            <person name="Yang J."/>
            <person name="Lee Y."/>
            <person name="Matsushima K."/>
            <person name="Sugano S."/>
            <person name="Sakaizumi M."/>
            <person name="Narita T."/>
            <person name="Ohishi K."/>
            <person name="Haga S."/>
            <person name="Ohta F."/>
            <person name="Nomoto H."/>
            <person name="Nogata K."/>
            <person name="Morishita T."/>
            <person name="Endo T."/>
            <person name="Shin-I T."/>
            <person name="Takeda H."/>
            <person name="Morishita S."/>
            <person name="Kohara Y."/>
        </authorList>
    </citation>
    <scope>NUCLEOTIDE SEQUENCE [LARGE SCALE GENOMIC DNA]</scope>
    <source>
        <strain>Hd-rR</strain>
    </source>
</reference>
<dbReference type="SUPFAM" id="SSF47266">
    <property type="entry name" value="4-helical cytokines"/>
    <property type="match status" value="1"/>
</dbReference>
<evidence type="ECO:0000256" key="1">
    <source>
        <dbReference type="ARBA" id="ARBA00004613"/>
    </source>
</evidence>
<dbReference type="PANTHER" id="PTHR11419:SF0">
    <property type="entry name" value="INTERFERON GAMMA"/>
    <property type="match status" value="1"/>
</dbReference>
<dbReference type="InterPro" id="IPR009079">
    <property type="entry name" value="4_helix_cytokine-like_core"/>
</dbReference>
<feature type="region of interest" description="Disordered" evidence="6">
    <location>
        <begin position="91"/>
        <end position="115"/>
    </location>
</feature>
<dbReference type="Ensembl" id="ENSORLT00015010446.1">
    <property type="protein sequence ID" value="ENSORLP00015023458.1"/>
    <property type="gene ID" value="ENSORLG00015003428.1"/>
</dbReference>
<dbReference type="PANTHER" id="PTHR11419">
    <property type="entry name" value="INTERFERON GAMMA"/>
    <property type="match status" value="1"/>
</dbReference>
<evidence type="ECO:0000256" key="4">
    <source>
        <dbReference type="ARBA" id="ARBA00022525"/>
    </source>
</evidence>
<evidence type="ECO:0000256" key="2">
    <source>
        <dbReference type="ARBA" id="ARBA00007566"/>
    </source>
</evidence>
<sequence>MMMMALMKVILCLWLSVTGVSASYVPQEMNKTIQNLLQHYKIPLVERFNGNPVFPKDSMDGNVEMKMIFMHGVLETYEDLIGHMLKQLPTASPPLGSNQDKPASPGTSNDDGAPVKADVRSKLMYILEKIQFLKTHRYQEQEKLLHRLQNLKKIQMDNRTVQSKALWELPQLFEKASSLADNTMRKRRRRQARNRMHLKA</sequence>
<proteinExistence type="inferred from homology"/>
<feature type="chain" id="PRO_5017996828" description="Interferon gamma" evidence="7">
    <location>
        <begin position="23"/>
        <end position="200"/>
    </location>
</feature>
<dbReference type="InterPro" id="IPR002069">
    <property type="entry name" value="Interferon_gamma"/>
</dbReference>
<organism evidence="8 9">
    <name type="scientific">Oryzias latipes</name>
    <name type="common">Japanese rice fish</name>
    <name type="synonym">Japanese killifish</name>
    <dbReference type="NCBI Taxonomy" id="8090"/>
    <lineage>
        <taxon>Eukaryota</taxon>
        <taxon>Metazoa</taxon>
        <taxon>Chordata</taxon>
        <taxon>Craniata</taxon>
        <taxon>Vertebrata</taxon>
        <taxon>Euteleostomi</taxon>
        <taxon>Actinopterygii</taxon>
        <taxon>Neopterygii</taxon>
        <taxon>Teleostei</taxon>
        <taxon>Neoteleostei</taxon>
        <taxon>Acanthomorphata</taxon>
        <taxon>Ovalentaria</taxon>
        <taxon>Atherinomorphae</taxon>
        <taxon>Beloniformes</taxon>
        <taxon>Adrianichthyidae</taxon>
        <taxon>Oryziinae</taxon>
        <taxon>Oryzias</taxon>
    </lineage>
</organism>
<evidence type="ECO:0008006" key="10">
    <source>
        <dbReference type="Google" id="ProtNLM"/>
    </source>
</evidence>
<dbReference type="AlphaFoldDB" id="A0A3P9IUA3"/>
<reference evidence="8" key="3">
    <citation type="submission" date="2025-08" db="UniProtKB">
        <authorList>
            <consortium name="Ensembl"/>
        </authorList>
    </citation>
    <scope>IDENTIFICATION</scope>
    <source>
        <strain evidence="8">HSOK</strain>
    </source>
</reference>
<accession>A0A3P9IUA3</accession>
<comment type="similarity">
    <text evidence="2">Belongs to the type II (or gamma) interferon family.</text>
</comment>
<dbReference type="Proteomes" id="UP000265200">
    <property type="component" value="Chromosome 23"/>
</dbReference>
<evidence type="ECO:0000313" key="8">
    <source>
        <dbReference type="Ensembl" id="ENSORLP00015023458.1"/>
    </source>
</evidence>
<reference evidence="8 9" key="2">
    <citation type="submission" date="2017-04" db="EMBL/GenBank/DDBJ databases">
        <title>CpG methylation of centromeres and impact of large insertions on vertebrate speciation.</title>
        <authorList>
            <person name="Ichikawa K."/>
            <person name="Yoshimura J."/>
            <person name="Morishita S."/>
        </authorList>
    </citation>
    <scope>NUCLEOTIDE SEQUENCE</scope>
    <source>
        <strain evidence="8 9">HSOK</strain>
    </source>
</reference>
<keyword evidence="5" id="KW-0325">Glycoprotein</keyword>
<evidence type="ECO:0000256" key="6">
    <source>
        <dbReference type="SAM" id="MobiDB-lite"/>
    </source>
</evidence>
<dbReference type="GO" id="GO:0006955">
    <property type="term" value="P:immune response"/>
    <property type="evidence" value="ECO:0007669"/>
    <property type="project" value="InterPro"/>
</dbReference>
<evidence type="ECO:0000256" key="5">
    <source>
        <dbReference type="ARBA" id="ARBA00023180"/>
    </source>
</evidence>
<keyword evidence="7" id="KW-0732">Signal</keyword>
<dbReference type="GO" id="GO:0005125">
    <property type="term" value="F:cytokine activity"/>
    <property type="evidence" value="ECO:0007669"/>
    <property type="project" value="UniProtKB-KW"/>
</dbReference>
<evidence type="ECO:0000313" key="9">
    <source>
        <dbReference type="Proteomes" id="UP000265200"/>
    </source>
</evidence>
<keyword evidence="4" id="KW-0964">Secreted</keyword>
<dbReference type="GO" id="GO:0005615">
    <property type="term" value="C:extracellular space"/>
    <property type="evidence" value="ECO:0007669"/>
    <property type="project" value="UniProtKB-KW"/>
</dbReference>
<reference evidence="8" key="4">
    <citation type="submission" date="2025-09" db="UniProtKB">
        <authorList>
            <consortium name="Ensembl"/>
        </authorList>
    </citation>
    <scope>IDENTIFICATION</scope>
    <source>
        <strain evidence="8">HSOK</strain>
    </source>
</reference>
<evidence type="ECO:0000256" key="3">
    <source>
        <dbReference type="ARBA" id="ARBA00022514"/>
    </source>
</evidence>
<feature type="compositionally biased region" description="Polar residues" evidence="6">
    <location>
        <begin position="95"/>
        <end position="110"/>
    </location>
</feature>
<protein>
    <recommendedName>
        <fullName evidence="10">Interferon gamma</fullName>
    </recommendedName>
</protein>
<name>A0A3P9IUA3_ORYLA</name>
<keyword evidence="3" id="KW-0202">Cytokine</keyword>
<dbReference type="GO" id="GO:0005133">
    <property type="term" value="F:type II interferon receptor binding"/>
    <property type="evidence" value="ECO:0007669"/>
    <property type="project" value="InterPro"/>
</dbReference>
<comment type="subcellular location">
    <subcellularLocation>
        <location evidence="1">Secreted</location>
    </subcellularLocation>
</comment>
<dbReference type="Gene3D" id="1.20.1250.10">
    <property type="match status" value="1"/>
</dbReference>
<evidence type="ECO:0000256" key="7">
    <source>
        <dbReference type="SAM" id="SignalP"/>
    </source>
</evidence>